<gene>
    <name evidence="2" type="ORF">EgrG_000553600</name>
</gene>
<feature type="region of interest" description="Disordered" evidence="1">
    <location>
        <begin position="1"/>
        <end position="20"/>
    </location>
</feature>
<evidence type="ECO:0000313" key="2">
    <source>
        <dbReference type="EMBL" id="CDS21128.1"/>
    </source>
</evidence>
<reference evidence="2" key="2">
    <citation type="submission" date="2014-06" db="EMBL/GenBank/DDBJ databases">
        <authorList>
            <person name="Aslett M."/>
        </authorList>
    </citation>
    <scope>NUCLEOTIDE SEQUENCE</scope>
</reference>
<protein>
    <submittedName>
        <fullName evidence="2 4">Expressed protein</fullName>
    </submittedName>
</protein>
<evidence type="ECO:0000313" key="3">
    <source>
        <dbReference type="Proteomes" id="UP000492820"/>
    </source>
</evidence>
<dbReference type="EMBL" id="LK028582">
    <property type="protein sequence ID" value="CDS21128.1"/>
    <property type="molecule type" value="Genomic_DNA"/>
</dbReference>
<name>A0A068WLX8_ECHGR</name>
<sequence length="93" mass="10457">MPTTPRRHEDSTANSDHQNVLQHWYSPGGIHSLRRLEKNAEFGVPLHLSGSCTNKLRPEKHPRTCKETIFIVVKLSDDLTNRISGLTLSLTVA</sequence>
<evidence type="ECO:0000313" key="4">
    <source>
        <dbReference type="WBParaSite" id="EgrG_000553600"/>
    </source>
</evidence>
<dbReference type="Proteomes" id="UP000492820">
    <property type="component" value="Unassembled WGS sequence"/>
</dbReference>
<evidence type="ECO:0000256" key="1">
    <source>
        <dbReference type="SAM" id="MobiDB-lite"/>
    </source>
</evidence>
<organism evidence="2">
    <name type="scientific">Echinococcus granulosus</name>
    <name type="common">Hydatid tapeworm</name>
    <dbReference type="NCBI Taxonomy" id="6210"/>
    <lineage>
        <taxon>Eukaryota</taxon>
        <taxon>Metazoa</taxon>
        <taxon>Spiralia</taxon>
        <taxon>Lophotrochozoa</taxon>
        <taxon>Platyhelminthes</taxon>
        <taxon>Cestoda</taxon>
        <taxon>Eucestoda</taxon>
        <taxon>Cyclophyllidea</taxon>
        <taxon>Taeniidae</taxon>
        <taxon>Echinococcus</taxon>
        <taxon>Echinococcus granulosus group</taxon>
    </lineage>
</organism>
<reference evidence="2 3" key="1">
    <citation type="journal article" date="2013" name="Nature">
        <title>The genomes of four tapeworm species reveal adaptations to parasitism.</title>
        <authorList>
            <person name="Tsai I.J."/>
            <person name="Zarowiecki M."/>
            <person name="Holroyd N."/>
            <person name="Garciarrubio A."/>
            <person name="Sanchez-Flores A."/>
            <person name="Brooks K.L."/>
            <person name="Tracey A."/>
            <person name="Bobes R.J."/>
            <person name="Fragoso G."/>
            <person name="Sciutto E."/>
            <person name="Aslett M."/>
            <person name="Beasley H."/>
            <person name="Bennett H.M."/>
            <person name="Cai J."/>
            <person name="Camicia F."/>
            <person name="Clark R."/>
            <person name="Cucher M."/>
            <person name="De Silva N."/>
            <person name="Day T.A."/>
            <person name="Deplazes P."/>
            <person name="Estrada K."/>
            <person name="Fernandez C."/>
            <person name="Holland P.W."/>
            <person name="Hou J."/>
            <person name="Hu S."/>
            <person name="Huckvale T."/>
            <person name="Hung S.S."/>
            <person name="Kamenetzky L."/>
            <person name="Keane J.A."/>
            <person name="Kiss F."/>
            <person name="Koziol U."/>
            <person name="Lambert O."/>
            <person name="Liu K."/>
            <person name="Luo X."/>
            <person name="Luo Y."/>
            <person name="Macchiaroli N."/>
            <person name="Nichol S."/>
            <person name="Paps J."/>
            <person name="Parkinson J."/>
            <person name="Pouchkina-Stantcheva N."/>
            <person name="Riddiford N."/>
            <person name="Rosenzvit M."/>
            <person name="Salinas G."/>
            <person name="Wasmuth J.D."/>
            <person name="Zamanian M."/>
            <person name="Zheng Y."/>
            <person name="Cai X."/>
            <person name="Soberon X."/>
            <person name="Olson P.D."/>
            <person name="Laclette J.P."/>
            <person name="Brehm K."/>
            <person name="Berriman M."/>
            <person name="Garciarrubio A."/>
            <person name="Bobes R.J."/>
            <person name="Fragoso G."/>
            <person name="Sanchez-Flores A."/>
            <person name="Estrada K."/>
            <person name="Cevallos M.A."/>
            <person name="Morett E."/>
            <person name="Gonzalez V."/>
            <person name="Portillo T."/>
            <person name="Ochoa-Leyva A."/>
            <person name="Jose M.V."/>
            <person name="Sciutto E."/>
            <person name="Landa A."/>
            <person name="Jimenez L."/>
            <person name="Valdes V."/>
            <person name="Carrero J.C."/>
            <person name="Larralde C."/>
            <person name="Morales-Montor J."/>
            <person name="Limon-Lason J."/>
            <person name="Soberon X."/>
            <person name="Laclette J.P."/>
        </authorList>
    </citation>
    <scope>NUCLEOTIDE SEQUENCE [LARGE SCALE GENOMIC DNA]</scope>
</reference>
<proteinExistence type="predicted"/>
<feature type="compositionally biased region" description="Basic and acidic residues" evidence="1">
    <location>
        <begin position="1"/>
        <end position="11"/>
    </location>
</feature>
<reference evidence="4" key="3">
    <citation type="submission" date="2020-10" db="UniProtKB">
        <authorList>
            <consortium name="WormBaseParasite"/>
        </authorList>
    </citation>
    <scope>IDENTIFICATION</scope>
</reference>
<dbReference type="WBParaSite" id="EgrG_000553600">
    <property type="protein sequence ID" value="EgrG_000553600"/>
    <property type="gene ID" value="EgrG_000553600"/>
</dbReference>
<dbReference type="AlphaFoldDB" id="A0A068WLX8"/>
<accession>A0A068WLX8</accession>